<dbReference type="GO" id="GO:0061579">
    <property type="term" value="F:N-acyl homoserine lactone synthase activity"/>
    <property type="evidence" value="ECO:0007669"/>
    <property type="project" value="UniProtKB-UniRule"/>
</dbReference>
<keyword evidence="3 6" id="KW-0949">S-adenosyl-L-methionine</keyword>
<evidence type="ECO:0000256" key="5">
    <source>
        <dbReference type="PROSITE-ProRule" id="PRU00533"/>
    </source>
</evidence>
<organism evidence="7 8">
    <name type="scientific">Phreatobacter aquaticus</name>
    <dbReference type="NCBI Taxonomy" id="2570229"/>
    <lineage>
        <taxon>Bacteria</taxon>
        <taxon>Pseudomonadati</taxon>
        <taxon>Pseudomonadota</taxon>
        <taxon>Alphaproteobacteria</taxon>
        <taxon>Hyphomicrobiales</taxon>
        <taxon>Phreatobacteraceae</taxon>
        <taxon>Phreatobacter</taxon>
    </lineage>
</organism>
<keyword evidence="1 5" id="KW-0673">Quorum sensing</keyword>
<dbReference type="EMBL" id="CP039865">
    <property type="protein sequence ID" value="QCK84526.1"/>
    <property type="molecule type" value="Genomic_DNA"/>
</dbReference>
<sequence>MQFLVIDGKDTGRHSQLLDAAFVLRHQVFVEENGWDTLAKPDGRERDQFDNEHALHLLMMEGSEIAVYSRLLPTEHPHLLSDVYPHLATRGVPRGPDIYEWTRMCVSRPWRGDGRWSFGAGEMVRAVVEFCLDSGITATTWEGHPVWLSRFTELGFDVRPLGLPQRYDHGPVLPAIMDMTSTVLDGLIDRGIPQVDRANRLAA</sequence>
<evidence type="ECO:0000313" key="7">
    <source>
        <dbReference type="EMBL" id="QCK84526.1"/>
    </source>
</evidence>
<dbReference type="PANTHER" id="PTHR39322">
    <property type="entry name" value="ACYL-HOMOSERINE-LACTONE SYNTHASE"/>
    <property type="match status" value="1"/>
</dbReference>
<dbReference type="InterPro" id="IPR001690">
    <property type="entry name" value="Autoind_synthase"/>
</dbReference>
<dbReference type="GO" id="GO:0009372">
    <property type="term" value="P:quorum sensing"/>
    <property type="evidence" value="ECO:0007669"/>
    <property type="project" value="UniProtKB-UniRule"/>
</dbReference>
<gene>
    <name evidence="7" type="ORF">E8L99_01335</name>
</gene>
<keyword evidence="4 5" id="KW-0071">Autoinducer synthesis</keyword>
<dbReference type="KEGG" id="paqt:E8L99_01335"/>
<accession>A0A4D7QGF4</accession>
<evidence type="ECO:0000256" key="1">
    <source>
        <dbReference type="ARBA" id="ARBA00022654"/>
    </source>
</evidence>
<dbReference type="PANTHER" id="PTHR39322:SF1">
    <property type="entry name" value="ISOVALERYL-HOMOSERINE LACTONE SYNTHASE"/>
    <property type="match status" value="1"/>
</dbReference>
<evidence type="ECO:0000256" key="4">
    <source>
        <dbReference type="ARBA" id="ARBA00022929"/>
    </source>
</evidence>
<name>A0A4D7QGF4_9HYPH</name>
<dbReference type="PRINTS" id="PR01549">
    <property type="entry name" value="AUTOINDCRSYN"/>
</dbReference>
<comment type="catalytic activity">
    <reaction evidence="6">
        <text>a fatty acyl-[ACP] + S-adenosyl-L-methionine = an N-acyl-L-homoserine lactone + S-methyl-5'-thioadenosine + holo-[ACP] + H(+)</text>
        <dbReference type="Rhea" id="RHEA:10096"/>
        <dbReference type="Rhea" id="RHEA-COMP:9685"/>
        <dbReference type="Rhea" id="RHEA-COMP:14125"/>
        <dbReference type="ChEBI" id="CHEBI:15378"/>
        <dbReference type="ChEBI" id="CHEBI:17509"/>
        <dbReference type="ChEBI" id="CHEBI:55474"/>
        <dbReference type="ChEBI" id="CHEBI:59789"/>
        <dbReference type="ChEBI" id="CHEBI:64479"/>
        <dbReference type="ChEBI" id="CHEBI:138651"/>
        <dbReference type="EC" id="2.3.1.184"/>
    </reaction>
</comment>
<dbReference type="PROSITE" id="PS51187">
    <property type="entry name" value="AUTOINDUCER_SYNTH_2"/>
    <property type="match status" value="1"/>
</dbReference>
<dbReference type="Gene3D" id="3.40.630.30">
    <property type="match status" value="1"/>
</dbReference>
<evidence type="ECO:0000256" key="3">
    <source>
        <dbReference type="ARBA" id="ARBA00022691"/>
    </source>
</evidence>
<dbReference type="Pfam" id="PF00765">
    <property type="entry name" value="Autoind_synth"/>
    <property type="match status" value="1"/>
</dbReference>
<evidence type="ECO:0000313" key="8">
    <source>
        <dbReference type="Proteomes" id="UP000298588"/>
    </source>
</evidence>
<dbReference type="InterPro" id="IPR016181">
    <property type="entry name" value="Acyl_CoA_acyltransferase"/>
</dbReference>
<dbReference type="AlphaFoldDB" id="A0A4D7QGF4"/>
<proteinExistence type="inferred from homology"/>
<dbReference type="EC" id="2.3.1.184" evidence="6"/>
<evidence type="ECO:0000256" key="2">
    <source>
        <dbReference type="ARBA" id="ARBA00022679"/>
    </source>
</evidence>
<keyword evidence="2 6" id="KW-0808">Transferase</keyword>
<dbReference type="GO" id="GO:0007165">
    <property type="term" value="P:signal transduction"/>
    <property type="evidence" value="ECO:0007669"/>
    <property type="project" value="TreeGrafter"/>
</dbReference>
<comment type="similarity">
    <text evidence="5 6">Belongs to the autoinducer synthase family.</text>
</comment>
<dbReference type="SUPFAM" id="SSF55729">
    <property type="entry name" value="Acyl-CoA N-acyltransferases (Nat)"/>
    <property type="match status" value="1"/>
</dbReference>
<protein>
    <recommendedName>
        <fullName evidence="6">Acyl-homoserine-lactone synthase</fullName>
        <ecNumber evidence="6">2.3.1.184</ecNumber>
    </recommendedName>
    <alternativeName>
        <fullName evidence="6">Autoinducer synthesis protein</fullName>
    </alternativeName>
</protein>
<dbReference type="OrthoDB" id="6169313at2"/>
<evidence type="ECO:0000256" key="6">
    <source>
        <dbReference type="RuleBase" id="RU361135"/>
    </source>
</evidence>
<keyword evidence="8" id="KW-1185">Reference proteome</keyword>
<dbReference type="RefSeq" id="WP_137097861.1">
    <property type="nucleotide sequence ID" value="NZ_CP039865.1"/>
</dbReference>
<reference evidence="7 8" key="1">
    <citation type="submission" date="2019-04" db="EMBL/GenBank/DDBJ databases">
        <title>Phreatobacter aquaticus sp. nov.</title>
        <authorList>
            <person name="Choi A."/>
            <person name="Baek K."/>
        </authorList>
    </citation>
    <scope>NUCLEOTIDE SEQUENCE [LARGE SCALE GENOMIC DNA]</scope>
    <source>
        <strain evidence="7 8">NMCR1094</strain>
    </source>
</reference>
<dbReference type="Proteomes" id="UP000298588">
    <property type="component" value="Chromosome"/>
</dbReference>